<evidence type="ECO:0000256" key="5">
    <source>
        <dbReference type="ARBA" id="ARBA00047475"/>
    </source>
</evidence>
<dbReference type="Pfam" id="PF00201">
    <property type="entry name" value="UDPGT"/>
    <property type="match status" value="1"/>
</dbReference>
<comment type="catalytic activity">
    <reaction evidence="5">
        <text>glucuronate acceptor + UDP-alpha-D-glucuronate = acceptor beta-D-glucuronoside + UDP + H(+)</text>
        <dbReference type="Rhea" id="RHEA:21032"/>
        <dbReference type="ChEBI" id="CHEBI:15378"/>
        <dbReference type="ChEBI" id="CHEBI:58052"/>
        <dbReference type="ChEBI" id="CHEBI:58223"/>
        <dbReference type="ChEBI" id="CHEBI:132367"/>
        <dbReference type="ChEBI" id="CHEBI:132368"/>
        <dbReference type="EC" id="2.4.1.17"/>
    </reaction>
</comment>
<evidence type="ECO:0000256" key="1">
    <source>
        <dbReference type="ARBA" id="ARBA00009995"/>
    </source>
</evidence>
<organism evidence="8">
    <name type="scientific">Anisakis simplex</name>
    <name type="common">Herring worm</name>
    <dbReference type="NCBI Taxonomy" id="6269"/>
    <lineage>
        <taxon>Eukaryota</taxon>
        <taxon>Metazoa</taxon>
        <taxon>Ecdysozoa</taxon>
        <taxon>Nematoda</taxon>
        <taxon>Chromadorea</taxon>
        <taxon>Rhabditida</taxon>
        <taxon>Spirurina</taxon>
        <taxon>Ascaridomorpha</taxon>
        <taxon>Ascaridoidea</taxon>
        <taxon>Anisakidae</taxon>
        <taxon>Anisakis</taxon>
        <taxon>Anisakis simplex complex</taxon>
    </lineage>
</organism>
<keyword evidence="3" id="KW-0328">Glycosyltransferase</keyword>
<dbReference type="OrthoDB" id="5835829at2759"/>
<evidence type="ECO:0000256" key="4">
    <source>
        <dbReference type="ARBA" id="ARBA00022679"/>
    </source>
</evidence>
<dbReference type="InterPro" id="IPR050271">
    <property type="entry name" value="UDP-glycosyltransferase"/>
</dbReference>
<protein>
    <recommendedName>
        <fullName evidence="2">glucuronosyltransferase</fullName>
        <ecNumber evidence="2">2.4.1.17</ecNumber>
    </recommendedName>
</protein>
<reference evidence="8" key="1">
    <citation type="submission" date="2017-02" db="UniProtKB">
        <authorList>
            <consortium name="WormBaseParasite"/>
        </authorList>
    </citation>
    <scope>IDENTIFICATION</scope>
</reference>
<dbReference type="EMBL" id="UYRR01033523">
    <property type="protein sequence ID" value="VDK58969.1"/>
    <property type="molecule type" value="Genomic_DNA"/>
</dbReference>
<proteinExistence type="inferred from homology"/>
<evidence type="ECO:0000313" key="8">
    <source>
        <dbReference type="WBParaSite" id="ASIM_0001748801-mRNA-1"/>
    </source>
</evidence>
<dbReference type="SUPFAM" id="SSF53756">
    <property type="entry name" value="UDP-Glycosyltransferase/glycogen phosphorylase"/>
    <property type="match status" value="1"/>
</dbReference>
<evidence type="ECO:0000256" key="3">
    <source>
        <dbReference type="ARBA" id="ARBA00022676"/>
    </source>
</evidence>
<dbReference type="EC" id="2.4.1.17" evidence="2"/>
<dbReference type="WBParaSite" id="ASIM_0001748801-mRNA-1">
    <property type="protein sequence ID" value="ASIM_0001748801-mRNA-1"/>
    <property type="gene ID" value="ASIM_0001748801"/>
</dbReference>
<dbReference type="InterPro" id="IPR002213">
    <property type="entry name" value="UDP_glucos_trans"/>
</dbReference>
<dbReference type="GO" id="GO:0015020">
    <property type="term" value="F:glucuronosyltransferase activity"/>
    <property type="evidence" value="ECO:0007669"/>
    <property type="project" value="UniProtKB-EC"/>
</dbReference>
<dbReference type="Proteomes" id="UP000267096">
    <property type="component" value="Unassembled WGS sequence"/>
</dbReference>
<evidence type="ECO:0000313" key="7">
    <source>
        <dbReference type="Proteomes" id="UP000267096"/>
    </source>
</evidence>
<keyword evidence="4" id="KW-0808">Transferase</keyword>
<comment type="similarity">
    <text evidence="1">Belongs to the UDP-glycosyltransferase family.</text>
</comment>
<name>A0A0M3K946_ANISI</name>
<reference evidence="6 7" key="2">
    <citation type="submission" date="2018-11" db="EMBL/GenBank/DDBJ databases">
        <authorList>
            <consortium name="Pathogen Informatics"/>
        </authorList>
    </citation>
    <scope>NUCLEOTIDE SEQUENCE [LARGE SCALE GENOMIC DNA]</scope>
</reference>
<keyword evidence="7" id="KW-1185">Reference proteome</keyword>
<dbReference type="PANTHER" id="PTHR48043:SF143">
    <property type="entry name" value="UDP-GLUCURONOSYLTRANSFERASE"/>
    <property type="match status" value="1"/>
</dbReference>
<sequence>MVIPEYKKTDAISDKLVNVIRMNVDSGEYTRFLSDYASNMFEYDTIGLAGRIRWQNTMASMCESVLSRSDELNYLRNLNFTIGFVGSLDYCGVGIMRLLGIPNFILVTDAAMSEDVAFLLGVPGPLCYVPVVEENDLGTVMTLRERIHNVYM</sequence>
<gene>
    <name evidence="6" type="ORF">ASIM_LOCUS16894</name>
</gene>
<dbReference type="PANTHER" id="PTHR48043">
    <property type="entry name" value="EG:EG0003.4 PROTEIN-RELATED"/>
    <property type="match status" value="1"/>
</dbReference>
<evidence type="ECO:0000256" key="2">
    <source>
        <dbReference type="ARBA" id="ARBA00012544"/>
    </source>
</evidence>
<accession>A0A0M3K946</accession>
<dbReference type="AlphaFoldDB" id="A0A0M3K946"/>
<evidence type="ECO:0000313" key="6">
    <source>
        <dbReference type="EMBL" id="VDK58969.1"/>
    </source>
</evidence>